<reference evidence="2 3" key="1">
    <citation type="submission" date="2021-04" db="EMBL/GenBank/DDBJ databases">
        <title>Chitinophaga sp. nov., isolated from the rhizosphere soil.</title>
        <authorList>
            <person name="He S."/>
        </authorList>
    </citation>
    <scope>NUCLEOTIDE SEQUENCE [LARGE SCALE GENOMIC DNA]</scope>
    <source>
        <strain evidence="2 3">2R12</strain>
    </source>
</reference>
<feature type="domain" description="Carbohydrate binding module family 35" evidence="1">
    <location>
        <begin position="211"/>
        <end position="313"/>
    </location>
</feature>
<sequence length="321" mass="36315">MIIIEGNGFGNNYNGILPAWDDNMVMSFHKYGNFTQVSSIQHFLDLREKYQLPLWLGESGENSNNWYTNTIRMVESNEIGWVWWQLKKMGNNQPLEIKMTPGYAAILDYWNGKGPAPAADDAWQALLGFLNNIRLENNVYHKDVTDAMFRQVSSAEAIPFKTHVIRDGAVINAADYDLGRHLSAYADADTASYHYTPGVNTQGNRGYAYRNDGVDIRREGDDFFVFHTENGEWLQYTAQVAGAGTYTLQVKVGADTAPATARFNISDNDKPLATNVVVPPNDKEWQVIELKNIRLRKGVNRIRIEFIQGGCRFSGITFVRQ</sequence>
<dbReference type="InterPro" id="IPR008979">
    <property type="entry name" value="Galactose-bd-like_sf"/>
</dbReference>
<comment type="caution">
    <text evidence="2">The sequence shown here is derived from an EMBL/GenBank/DDBJ whole genome shotgun (WGS) entry which is preliminary data.</text>
</comment>
<dbReference type="Pfam" id="PF18099">
    <property type="entry name" value="CBM_35_2"/>
    <property type="match status" value="1"/>
</dbReference>
<organism evidence="2 3">
    <name type="scientific">Chitinophaga hostae</name>
    <dbReference type="NCBI Taxonomy" id="2831022"/>
    <lineage>
        <taxon>Bacteria</taxon>
        <taxon>Pseudomonadati</taxon>
        <taxon>Bacteroidota</taxon>
        <taxon>Chitinophagia</taxon>
        <taxon>Chitinophagales</taxon>
        <taxon>Chitinophagaceae</taxon>
        <taxon>Chitinophaga</taxon>
    </lineage>
</organism>
<dbReference type="InterPro" id="IPR041342">
    <property type="entry name" value="CBM35"/>
</dbReference>
<keyword evidence="3" id="KW-1185">Reference proteome</keyword>
<gene>
    <name evidence="2" type="ORF">KE626_31855</name>
</gene>
<dbReference type="Gene3D" id="2.60.120.260">
    <property type="entry name" value="Galactose-binding domain-like"/>
    <property type="match status" value="1"/>
</dbReference>
<dbReference type="CDD" id="cd04080">
    <property type="entry name" value="CBM6_cellulase-like"/>
    <property type="match status" value="1"/>
</dbReference>
<evidence type="ECO:0000313" key="3">
    <source>
        <dbReference type="Proteomes" id="UP000676386"/>
    </source>
</evidence>
<dbReference type="Gene3D" id="3.20.20.80">
    <property type="entry name" value="Glycosidases"/>
    <property type="match status" value="1"/>
</dbReference>
<dbReference type="RefSeq" id="WP_211977132.1">
    <property type="nucleotide sequence ID" value="NZ_CBFHAM010000018.1"/>
</dbReference>
<evidence type="ECO:0000259" key="1">
    <source>
        <dbReference type="Pfam" id="PF18099"/>
    </source>
</evidence>
<proteinExistence type="predicted"/>
<protein>
    <recommendedName>
        <fullName evidence="1">Carbohydrate binding module family 35 domain-containing protein</fullName>
    </recommendedName>
</protein>
<dbReference type="SUPFAM" id="SSF49785">
    <property type="entry name" value="Galactose-binding domain-like"/>
    <property type="match status" value="1"/>
</dbReference>
<name>A0ABS5J9U1_9BACT</name>
<dbReference type="Proteomes" id="UP000676386">
    <property type="component" value="Unassembled WGS sequence"/>
</dbReference>
<dbReference type="EMBL" id="JAGTXB010000027">
    <property type="protein sequence ID" value="MBS0031970.1"/>
    <property type="molecule type" value="Genomic_DNA"/>
</dbReference>
<accession>A0ABS5J9U1</accession>
<evidence type="ECO:0000313" key="2">
    <source>
        <dbReference type="EMBL" id="MBS0031970.1"/>
    </source>
</evidence>
<dbReference type="SUPFAM" id="SSF51445">
    <property type="entry name" value="(Trans)glycosidases"/>
    <property type="match status" value="1"/>
</dbReference>
<dbReference type="InterPro" id="IPR017853">
    <property type="entry name" value="GH"/>
</dbReference>